<evidence type="ECO:0000256" key="2">
    <source>
        <dbReference type="ARBA" id="ARBA00025704"/>
    </source>
</evidence>
<sequence length="802" mass="89953">MDQITVIFIVQRADICPQHPAGSRGHIPFIGRAKGIVPHCKVDGMGGNGKRHRQRHGGDWKHAHGIRTPRIERRTDDELYMRTHALAFIIPGLKSRPYPKASAPMTALTLQPPTTAADAKACLARFPDQAARALRAGLMVEDLGLGEDAVVAAMLYPLMEADVLPADWTDPPHTDLPWDLLKGLDRLRIMDDLAPSQTAAHSDVQLERLRKMLLAMVEDARIVVIKLCYRLHTLESAKGLAAEEQRRLAQQTLDLFAPLANRLGIWQIKWQLEDWSLRYLHPDAYHKIAGWLDERRADRERYIRETIAAVQVELERHHIRATVTGRPKHLYSIWRKLERKGMSFSGLFDARAIRVLVDDIPACYAVLGLIHGRWQPIPGQFDDYIASPKENNYQSLHTAVIGPAGKTLEVQIRTHRMHEQAELGVAAHWRYKEIGVAPDIGLERRINWLRKLLESSGEDGNAEEFMDRFRAEIGEERVYVITPRGDIQDLPAGATALDFAYAVHTDVGHRCRGARINGTIAPLTRPLQNGDRVEILTAKELKPSRDWLIPQFGYLATSRARAKVRQWFKHEDYNQNLATGRELLERELNRLSMGDEPYDALAARFNYGKVNDFLAAIGAGDITTAQIAGRLQPVAPREIAMPPAADRERTATERSGIHVHGVGRMLTSLARCCSPVPPEPIVGYITKGRGITVHRRDCRNALRLESEAGGRMVEVSWGDTAAQTYPVTIRVEAYDRPGLLRDITMLLASQRINVLGANTHTDKDSARAVMDLILEITGLAQLSDVLARISRFPNITSARRHA</sequence>
<dbReference type="GO" id="GO:0008728">
    <property type="term" value="F:GTP diphosphokinase activity"/>
    <property type="evidence" value="ECO:0007669"/>
    <property type="project" value="TreeGrafter"/>
</dbReference>
<dbReference type="SUPFAM" id="SSF55021">
    <property type="entry name" value="ACT-like"/>
    <property type="match status" value="1"/>
</dbReference>
<dbReference type="Gene3D" id="3.30.70.260">
    <property type="match status" value="1"/>
</dbReference>
<dbReference type="PANTHER" id="PTHR21262">
    <property type="entry name" value="GUANOSINE-3',5'-BIS DIPHOSPHATE 3'-PYROPHOSPHOHYDROLASE"/>
    <property type="match status" value="1"/>
</dbReference>
<dbReference type="Gene3D" id="1.10.3210.10">
    <property type="entry name" value="Hypothetical protein af1432"/>
    <property type="match status" value="1"/>
</dbReference>
<dbReference type="PROSITE" id="PS51880">
    <property type="entry name" value="TGS"/>
    <property type="match status" value="1"/>
</dbReference>
<dbReference type="SUPFAM" id="SSF109604">
    <property type="entry name" value="HD-domain/PDEase-like"/>
    <property type="match status" value="1"/>
</dbReference>
<dbReference type="InterPro" id="IPR007685">
    <property type="entry name" value="RelA_SpoT"/>
</dbReference>
<dbReference type="Pfam" id="PF04607">
    <property type="entry name" value="RelA_SpoT"/>
    <property type="match status" value="1"/>
</dbReference>
<organism evidence="9 10">
    <name type="scientific">Candidatus Macondimonas diazotrophica</name>
    <dbReference type="NCBI Taxonomy" id="2305248"/>
    <lineage>
        <taxon>Bacteria</taxon>
        <taxon>Pseudomonadati</taxon>
        <taxon>Pseudomonadota</taxon>
        <taxon>Gammaproteobacteria</taxon>
        <taxon>Chromatiales</taxon>
        <taxon>Ectothiorhodospiraceae</taxon>
        <taxon>Candidatus Macondimonas</taxon>
    </lineage>
</organism>
<dbReference type="GO" id="GO:0015969">
    <property type="term" value="P:guanosine tetraphosphate metabolic process"/>
    <property type="evidence" value="ECO:0007669"/>
    <property type="project" value="InterPro"/>
</dbReference>
<comment type="function">
    <text evidence="6">In eubacteria ppGpp (guanosine 3'-diphosphate 5'-diphosphate) is a mediator of the stringent response that coordinates a variety of cellular activities in response to changes in nutritional abundance.</text>
</comment>
<evidence type="ECO:0000259" key="7">
    <source>
        <dbReference type="PROSITE" id="PS51671"/>
    </source>
</evidence>
<dbReference type="SUPFAM" id="SSF81301">
    <property type="entry name" value="Nucleotidyltransferase"/>
    <property type="match status" value="1"/>
</dbReference>
<dbReference type="InterPro" id="IPR004095">
    <property type="entry name" value="TGS"/>
</dbReference>
<dbReference type="Gene3D" id="3.10.20.30">
    <property type="match status" value="1"/>
</dbReference>
<dbReference type="PANTHER" id="PTHR21262:SF31">
    <property type="entry name" value="GTP PYROPHOSPHOKINASE"/>
    <property type="match status" value="1"/>
</dbReference>
<dbReference type="Proteomes" id="UP000297890">
    <property type="component" value="Unassembled WGS sequence"/>
</dbReference>
<protein>
    <recommendedName>
        <fullName evidence="1">GTP pyrophosphokinase</fullName>
    </recommendedName>
    <alternativeName>
        <fullName evidence="4">(p)ppGpp synthase</fullName>
    </alternativeName>
    <alternativeName>
        <fullName evidence="3">ATP:GTP 3'-pyrophosphotransferase</fullName>
    </alternativeName>
    <alternativeName>
        <fullName evidence="5">ppGpp synthase I</fullName>
    </alternativeName>
</protein>
<reference evidence="9 10" key="1">
    <citation type="journal article" date="2019" name="ISME J.">
        <title>Candidatus Macondimonas diazotrophica, a novel gammaproteobacterial genus dominating crude-oil-contaminated coastal sediments.</title>
        <authorList>
            <person name="Karthikeyan S."/>
            <person name="Konstantinidis K."/>
        </authorList>
    </citation>
    <scope>NUCLEOTIDE SEQUENCE [LARGE SCALE GENOMIC DNA]</scope>
    <source>
        <strain evidence="9 10">KTK01</strain>
    </source>
</reference>
<dbReference type="Pfam" id="PF13291">
    <property type="entry name" value="ACT_4"/>
    <property type="match status" value="1"/>
</dbReference>
<dbReference type="InterPro" id="IPR012675">
    <property type="entry name" value="Beta-grasp_dom_sf"/>
</dbReference>
<dbReference type="Pfam" id="PF13328">
    <property type="entry name" value="HD_4"/>
    <property type="match status" value="1"/>
</dbReference>
<dbReference type="GO" id="GO:0042594">
    <property type="term" value="P:response to starvation"/>
    <property type="evidence" value="ECO:0007669"/>
    <property type="project" value="TreeGrafter"/>
</dbReference>
<evidence type="ECO:0000256" key="3">
    <source>
        <dbReference type="ARBA" id="ARBA00029754"/>
    </source>
</evidence>
<evidence type="ECO:0000256" key="5">
    <source>
        <dbReference type="ARBA" id="ARBA00033308"/>
    </source>
</evidence>
<dbReference type="CDD" id="cd01668">
    <property type="entry name" value="TGS_RSH"/>
    <property type="match status" value="1"/>
</dbReference>
<comment type="similarity">
    <text evidence="6">Belongs to the relA/spoT family.</text>
</comment>
<dbReference type="GO" id="GO:0008893">
    <property type="term" value="F:guanosine-3',5'-bis(diphosphate) 3'-diphosphatase activity"/>
    <property type="evidence" value="ECO:0007669"/>
    <property type="project" value="TreeGrafter"/>
</dbReference>
<dbReference type="InterPro" id="IPR004811">
    <property type="entry name" value="RelA/Spo_fam"/>
</dbReference>
<evidence type="ECO:0000256" key="1">
    <source>
        <dbReference type="ARBA" id="ARBA00019852"/>
    </source>
</evidence>
<dbReference type="FunFam" id="3.30.460.10:FF:000001">
    <property type="entry name" value="GTP pyrophosphokinase RelA"/>
    <property type="match status" value="1"/>
</dbReference>
<name>A0A4Z0F8F0_9GAMM</name>
<evidence type="ECO:0000259" key="8">
    <source>
        <dbReference type="PROSITE" id="PS51880"/>
    </source>
</evidence>
<dbReference type="PROSITE" id="PS51671">
    <property type="entry name" value="ACT"/>
    <property type="match status" value="1"/>
</dbReference>
<evidence type="ECO:0000313" key="10">
    <source>
        <dbReference type="Proteomes" id="UP000297890"/>
    </source>
</evidence>
<dbReference type="InterPro" id="IPR012676">
    <property type="entry name" value="TGS-like"/>
</dbReference>
<dbReference type="Gene3D" id="3.30.460.10">
    <property type="entry name" value="Beta Polymerase, domain 2"/>
    <property type="match status" value="1"/>
</dbReference>
<accession>A0A4Z0F8F0</accession>
<comment type="caution">
    <text evidence="9">The sequence shown here is derived from an EMBL/GenBank/DDBJ whole genome shotgun (WGS) entry which is preliminary data.</text>
</comment>
<dbReference type="OrthoDB" id="9805041at2"/>
<dbReference type="AlphaFoldDB" id="A0A4Z0F8F0"/>
<dbReference type="GO" id="GO:0005886">
    <property type="term" value="C:plasma membrane"/>
    <property type="evidence" value="ECO:0007669"/>
    <property type="project" value="TreeGrafter"/>
</dbReference>
<dbReference type="Pfam" id="PF19296">
    <property type="entry name" value="RelA_AH_RIS"/>
    <property type="match status" value="1"/>
</dbReference>
<dbReference type="CDD" id="cd04876">
    <property type="entry name" value="ACT_RelA-SpoT"/>
    <property type="match status" value="1"/>
</dbReference>
<keyword evidence="9" id="KW-0378">Hydrolase</keyword>
<dbReference type="Pfam" id="PF02824">
    <property type="entry name" value="TGS"/>
    <property type="match status" value="1"/>
</dbReference>
<dbReference type="InterPro" id="IPR045600">
    <property type="entry name" value="RelA/SpoT_AH_RIS"/>
</dbReference>
<evidence type="ECO:0000256" key="6">
    <source>
        <dbReference type="RuleBase" id="RU003847"/>
    </source>
</evidence>
<proteinExistence type="inferred from homology"/>
<dbReference type="SUPFAM" id="SSF81271">
    <property type="entry name" value="TGS-like"/>
    <property type="match status" value="1"/>
</dbReference>
<evidence type="ECO:0000313" key="9">
    <source>
        <dbReference type="EMBL" id="TFZ82339.1"/>
    </source>
</evidence>
<dbReference type="InterPro" id="IPR045865">
    <property type="entry name" value="ACT-like_dom_sf"/>
</dbReference>
<gene>
    <name evidence="9" type="ORF">E4680_08845</name>
</gene>
<dbReference type="NCBIfam" id="TIGR00691">
    <property type="entry name" value="spoT_relA"/>
    <property type="match status" value="1"/>
</dbReference>
<feature type="domain" description="TGS" evidence="8">
    <location>
        <begin position="474"/>
        <end position="537"/>
    </location>
</feature>
<comment type="pathway">
    <text evidence="2">Purine metabolism.</text>
</comment>
<dbReference type="EMBL" id="SRIO01000010">
    <property type="protein sequence ID" value="TFZ82339.1"/>
    <property type="molecule type" value="Genomic_DNA"/>
</dbReference>
<dbReference type="CDD" id="cd05399">
    <property type="entry name" value="NT_Rel-Spo_like"/>
    <property type="match status" value="1"/>
</dbReference>
<dbReference type="SMART" id="SM00954">
    <property type="entry name" value="RelA_SpoT"/>
    <property type="match status" value="1"/>
</dbReference>
<dbReference type="InterPro" id="IPR033655">
    <property type="entry name" value="TGS_RelA/SpoT"/>
</dbReference>
<feature type="domain" description="ACT" evidence="7">
    <location>
        <begin position="728"/>
        <end position="802"/>
    </location>
</feature>
<dbReference type="FunFam" id="3.10.20.30:FF:000002">
    <property type="entry name" value="GTP pyrophosphokinase (RelA/SpoT)"/>
    <property type="match status" value="1"/>
</dbReference>
<evidence type="ECO:0000256" key="4">
    <source>
        <dbReference type="ARBA" id="ARBA00032407"/>
    </source>
</evidence>
<dbReference type="InterPro" id="IPR043519">
    <property type="entry name" value="NT_sf"/>
</dbReference>
<dbReference type="GO" id="GO:0015949">
    <property type="term" value="P:nucleobase-containing small molecule interconversion"/>
    <property type="evidence" value="ECO:0007669"/>
    <property type="project" value="UniProtKB-ARBA"/>
</dbReference>
<dbReference type="InterPro" id="IPR002912">
    <property type="entry name" value="ACT_dom"/>
</dbReference>
<keyword evidence="10" id="KW-1185">Reference proteome</keyword>